<dbReference type="Pfam" id="PF04438">
    <property type="entry name" value="zf-HIT"/>
    <property type="match status" value="1"/>
</dbReference>
<dbReference type="PANTHER" id="PTHR13483:SF3">
    <property type="entry name" value="BOX C_D SNORNA PROTEIN 1"/>
    <property type="match status" value="1"/>
</dbReference>
<feature type="compositionally biased region" description="Acidic residues" evidence="8">
    <location>
        <begin position="381"/>
        <end position="392"/>
    </location>
</feature>
<dbReference type="AlphaFoldDB" id="A0A854QHC2"/>
<comment type="similarity">
    <text evidence="6">Belongs to the BCD1 family.</text>
</comment>
<evidence type="ECO:0000256" key="8">
    <source>
        <dbReference type="SAM" id="MobiDB-lite"/>
    </source>
</evidence>
<dbReference type="InterPro" id="IPR007529">
    <property type="entry name" value="Znf_HIT"/>
</dbReference>
<protein>
    <recommendedName>
        <fullName evidence="9">HIT-type domain-containing protein</fullName>
    </recommendedName>
</protein>
<comment type="caution">
    <text evidence="10">The sequence shown here is derived from an EMBL/GenBank/DDBJ whole genome shotgun (WGS) entry which is preliminary data.</text>
</comment>
<dbReference type="OrthoDB" id="272357at2759"/>
<dbReference type="InterPro" id="IPR051639">
    <property type="entry name" value="BCD1"/>
</dbReference>
<dbReference type="InterPro" id="IPR057721">
    <property type="entry name" value="BCD1_alpha/beta"/>
</dbReference>
<evidence type="ECO:0000256" key="5">
    <source>
        <dbReference type="ARBA" id="ARBA00049598"/>
    </source>
</evidence>
<evidence type="ECO:0000256" key="2">
    <source>
        <dbReference type="ARBA" id="ARBA00022723"/>
    </source>
</evidence>
<keyword evidence="1" id="KW-0597">Phosphoprotein</keyword>
<dbReference type="GO" id="GO:0008270">
    <property type="term" value="F:zinc ion binding"/>
    <property type="evidence" value="ECO:0007669"/>
    <property type="project" value="UniProtKB-UniRule"/>
</dbReference>
<feature type="domain" description="HIT-type" evidence="9">
    <location>
        <begin position="31"/>
        <end position="64"/>
    </location>
</feature>
<keyword evidence="2" id="KW-0479">Metal-binding</keyword>
<feature type="region of interest" description="Disordered" evidence="8">
    <location>
        <begin position="114"/>
        <end position="140"/>
    </location>
</feature>
<organism evidence="10 11">
    <name type="scientific">Cryptococcus neoformans Tu259-1</name>
    <dbReference type="NCBI Taxonomy" id="1230072"/>
    <lineage>
        <taxon>Eukaryota</taxon>
        <taxon>Fungi</taxon>
        <taxon>Dikarya</taxon>
        <taxon>Basidiomycota</taxon>
        <taxon>Agaricomycotina</taxon>
        <taxon>Tremellomycetes</taxon>
        <taxon>Tremellales</taxon>
        <taxon>Cryptococcaceae</taxon>
        <taxon>Cryptococcus</taxon>
        <taxon>Cryptococcus neoformans species complex</taxon>
    </lineage>
</organism>
<keyword evidence="3 7" id="KW-0863">Zinc-finger</keyword>
<evidence type="ECO:0000256" key="4">
    <source>
        <dbReference type="ARBA" id="ARBA00022833"/>
    </source>
</evidence>
<sequence length="410" mass="45269">MSLYPIMSSLPQKPTENTFQSSSGAGPSKICAVCSSPAKYTCPRCSARSCSLNCSQTHKSRDSCSGIRDPAKFVPLNQYSQGVWSSDYTLLEEGRRQVAGWGKGIKIEEVNGGVVSSRGRGRGSRAPKGQRRSKTDGLRRELEKHGCRAEFMPEGMGRKKTNQSSWNPKTEQLHITVHLIIPSNLILPSPDSTMVTSSTSFKTITHPRVLFHSREAESLPTISSLLPPLTIPLSQIRLFQPFHSTPLRPAPFHQLNQKIFYPPLDANKPLKDVLKGSAWVEFPEIQLMTRETWEEMVNNGEAVVTEMEAIPQVSGRERDSGWGTKRRSNEAVEEKGQHDGTKRLKSESNQGLLALGEYDSEDGSDAENGSEEADTVIAEETHDEETHDEDPSPEILAAVGRALMADLEEA</sequence>
<feature type="region of interest" description="Disordered" evidence="8">
    <location>
        <begin position="308"/>
        <end position="395"/>
    </location>
</feature>
<dbReference type="Pfam" id="PF25790">
    <property type="entry name" value="BCD1"/>
    <property type="match status" value="1"/>
</dbReference>
<dbReference type="SUPFAM" id="SSF144232">
    <property type="entry name" value="HIT/MYND zinc finger-like"/>
    <property type="match status" value="1"/>
</dbReference>
<dbReference type="GO" id="GO:0005634">
    <property type="term" value="C:nucleus"/>
    <property type="evidence" value="ECO:0007669"/>
    <property type="project" value="TreeGrafter"/>
</dbReference>
<dbReference type="PROSITE" id="PS51083">
    <property type="entry name" value="ZF_HIT"/>
    <property type="match status" value="1"/>
</dbReference>
<dbReference type="Proteomes" id="UP000199727">
    <property type="component" value="Unassembled WGS sequence"/>
</dbReference>
<evidence type="ECO:0000256" key="3">
    <source>
        <dbReference type="ARBA" id="ARBA00022771"/>
    </source>
</evidence>
<dbReference type="CDD" id="cd23023">
    <property type="entry name" value="zf-HIT_BCD1"/>
    <property type="match status" value="1"/>
</dbReference>
<dbReference type="GO" id="GO:0048254">
    <property type="term" value="P:snoRNA localization"/>
    <property type="evidence" value="ECO:0007669"/>
    <property type="project" value="TreeGrafter"/>
</dbReference>
<proteinExistence type="inferred from homology"/>
<dbReference type="GO" id="GO:0000492">
    <property type="term" value="P:box C/D snoRNP assembly"/>
    <property type="evidence" value="ECO:0007669"/>
    <property type="project" value="TreeGrafter"/>
</dbReference>
<evidence type="ECO:0000259" key="9">
    <source>
        <dbReference type="PROSITE" id="PS51083"/>
    </source>
</evidence>
<evidence type="ECO:0000313" key="10">
    <source>
        <dbReference type="EMBL" id="OXG25821.1"/>
    </source>
</evidence>
<evidence type="ECO:0000256" key="6">
    <source>
        <dbReference type="ARBA" id="ARBA00049654"/>
    </source>
</evidence>
<reference evidence="10 11" key="1">
    <citation type="submission" date="2017-06" db="EMBL/GenBank/DDBJ databases">
        <title>Global population genomics of the pathogenic fungus Cryptococcus neoformans var. grubii.</title>
        <authorList>
            <person name="Cuomo C."/>
            <person name="Litvintseva A."/>
            <person name="Chen Y."/>
            <person name="Young S."/>
            <person name="Zeng Q."/>
            <person name="Chapman S."/>
            <person name="Gujja S."/>
            <person name="Saif S."/>
            <person name="Birren B."/>
        </authorList>
    </citation>
    <scope>NUCLEOTIDE SEQUENCE [LARGE SCALE GENOMIC DNA]</scope>
    <source>
        <strain evidence="10 11">Tu259-1</strain>
    </source>
</reference>
<evidence type="ECO:0000256" key="1">
    <source>
        <dbReference type="ARBA" id="ARBA00022553"/>
    </source>
</evidence>
<feature type="compositionally biased region" description="Acidic residues" evidence="8">
    <location>
        <begin position="358"/>
        <end position="374"/>
    </location>
</feature>
<dbReference type="GO" id="GO:0000463">
    <property type="term" value="P:maturation of LSU-rRNA from tricistronic rRNA transcript (SSU-rRNA, 5.8S rRNA, LSU-rRNA)"/>
    <property type="evidence" value="ECO:0007669"/>
    <property type="project" value="TreeGrafter"/>
</dbReference>
<gene>
    <name evidence="10" type="ORF">C361_01781</name>
</gene>
<evidence type="ECO:0000313" key="11">
    <source>
        <dbReference type="Proteomes" id="UP000199727"/>
    </source>
</evidence>
<comment type="function">
    <text evidence="5">Required for box C/D snoRNAs accumulation involved in snoRNA processing, snoRNA transport to the nucleolus and ribosome biogenesis.</text>
</comment>
<feature type="compositionally biased region" description="Basic residues" evidence="8">
    <location>
        <begin position="119"/>
        <end position="132"/>
    </location>
</feature>
<evidence type="ECO:0000256" key="7">
    <source>
        <dbReference type="PROSITE-ProRule" id="PRU00453"/>
    </source>
</evidence>
<name>A0A854QHC2_CRYNE</name>
<accession>A0A854QHC2</accession>
<keyword evidence="4" id="KW-0862">Zinc</keyword>
<feature type="compositionally biased region" description="Basic and acidic residues" evidence="8">
    <location>
        <begin position="327"/>
        <end position="346"/>
    </location>
</feature>
<dbReference type="PANTHER" id="PTHR13483">
    <property type="entry name" value="BOX C_D SNORNA PROTEIN 1-RELATED"/>
    <property type="match status" value="1"/>
</dbReference>
<dbReference type="Gene3D" id="3.30.60.190">
    <property type="match status" value="1"/>
</dbReference>
<dbReference type="EMBL" id="AMKT01000027">
    <property type="protein sequence ID" value="OXG25821.1"/>
    <property type="molecule type" value="Genomic_DNA"/>
</dbReference>
<dbReference type="GO" id="GO:0070761">
    <property type="term" value="C:pre-snoRNP complex"/>
    <property type="evidence" value="ECO:0007669"/>
    <property type="project" value="TreeGrafter"/>
</dbReference>